<evidence type="ECO:0000313" key="2">
    <source>
        <dbReference type="EMBL" id="OEO32033.1"/>
    </source>
</evidence>
<dbReference type="Proteomes" id="UP000095463">
    <property type="component" value="Unassembled WGS sequence"/>
</dbReference>
<dbReference type="InterPro" id="IPR014710">
    <property type="entry name" value="RmlC-like_jellyroll"/>
</dbReference>
<dbReference type="PANTHER" id="PTHR11635">
    <property type="entry name" value="CAMP-DEPENDENT PROTEIN KINASE REGULATORY CHAIN"/>
    <property type="match status" value="1"/>
</dbReference>
<dbReference type="Gene3D" id="2.60.120.10">
    <property type="entry name" value="Jelly Rolls"/>
    <property type="match status" value="1"/>
</dbReference>
<dbReference type="CDD" id="cd00038">
    <property type="entry name" value="CAP_ED"/>
    <property type="match status" value="1"/>
</dbReference>
<evidence type="ECO:0000259" key="1">
    <source>
        <dbReference type="PROSITE" id="PS50042"/>
    </source>
</evidence>
<protein>
    <recommendedName>
        <fullName evidence="1">Cyclic nucleotide-binding domain-containing protein</fullName>
    </recommendedName>
</protein>
<reference evidence="2 3" key="1">
    <citation type="journal article" date="2015" name="Genome Announc.">
        <title>Genome Assemblies of Three Soil-Associated Devosia species: D. insulae, D. limi, and D. soli.</title>
        <authorList>
            <person name="Hassan Y.I."/>
            <person name="Lepp D."/>
            <person name="Zhou T."/>
        </authorList>
    </citation>
    <scope>NUCLEOTIDE SEQUENCE [LARGE SCALE GENOMIC DNA]</scope>
    <source>
        <strain evidence="2 3">DS-56</strain>
    </source>
</reference>
<comment type="caution">
    <text evidence="2">The sequence shown here is derived from an EMBL/GenBank/DDBJ whole genome shotgun (WGS) entry which is preliminary data.</text>
</comment>
<dbReference type="InterPro" id="IPR018490">
    <property type="entry name" value="cNMP-bd_dom_sf"/>
</dbReference>
<dbReference type="EMBL" id="LAJE02000098">
    <property type="protein sequence ID" value="OEO32033.1"/>
    <property type="molecule type" value="Genomic_DNA"/>
</dbReference>
<accession>A0A1E5XTZ2</accession>
<dbReference type="InterPro" id="IPR000595">
    <property type="entry name" value="cNMP-bd_dom"/>
</dbReference>
<dbReference type="AlphaFoldDB" id="A0A1E5XTZ2"/>
<sequence length="156" mass="17326">MSDILDYCKGREAQTFKPGQVLIREGGQEGQLFVLIEGQVEVLRKDTQVSYIDEPGSIFGEMAVLLDMPSSATVKALSTVKAYAIADAISFLGGNPEIALYVATLLARRLYYTTSYLVDLQQQSEGKREDLDLVDKILAQLIEKPDEAKHAKRTRK</sequence>
<evidence type="ECO:0000313" key="3">
    <source>
        <dbReference type="Proteomes" id="UP000095463"/>
    </source>
</evidence>
<dbReference type="GO" id="GO:0005952">
    <property type="term" value="C:cAMP-dependent protein kinase complex"/>
    <property type="evidence" value="ECO:0007669"/>
    <property type="project" value="InterPro"/>
</dbReference>
<dbReference type="InterPro" id="IPR050503">
    <property type="entry name" value="cAMP-dep_PK_reg_su-like"/>
</dbReference>
<gene>
    <name evidence="2" type="ORF">VW23_013470</name>
</gene>
<dbReference type="RefSeq" id="WP_069908806.1">
    <property type="nucleotide sequence ID" value="NZ_LAJE02000098.1"/>
</dbReference>
<dbReference type="SMART" id="SM00100">
    <property type="entry name" value="cNMP"/>
    <property type="match status" value="1"/>
</dbReference>
<dbReference type="Pfam" id="PF00027">
    <property type="entry name" value="cNMP_binding"/>
    <property type="match status" value="1"/>
</dbReference>
<dbReference type="PANTHER" id="PTHR11635:SF152">
    <property type="entry name" value="CAMP-DEPENDENT PROTEIN KINASE TYPE I REGULATORY SUBUNIT-RELATED"/>
    <property type="match status" value="1"/>
</dbReference>
<organism evidence="2 3">
    <name type="scientific">Devosia insulae DS-56</name>
    <dbReference type="NCBI Taxonomy" id="1116389"/>
    <lineage>
        <taxon>Bacteria</taxon>
        <taxon>Pseudomonadati</taxon>
        <taxon>Pseudomonadota</taxon>
        <taxon>Alphaproteobacteria</taxon>
        <taxon>Hyphomicrobiales</taxon>
        <taxon>Devosiaceae</taxon>
        <taxon>Devosia</taxon>
    </lineage>
</organism>
<feature type="domain" description="Cyclic nucleotide-binding" evidence="1">
    <location>
        <begin position="1"/>
        <end position="85"/>
    </location>
</feature>
<dbReference type="PROSITE" id="PS50042">
    <property type="entry name" value="CNMP_BINDING_3"/>
    <property type="match status" value="1"/>
</dbReference>
<dbReference type="OrthoDB" id="192231at2"/>
<keyword evidence="3" id="KW-1185">Reference proteome</keyword>
<dbReference type="GO" id="GO:0005829">
    <property type="term" value="C:cytosol"/>
    <property type="evidence" value="ECO:0007669"/>
    <property type="project" value="TreeGrafter"/>
</dbReference>
<dbReference type="SUPFAM" id="SSF51206">
    <property type="entry name" value="cAMP-binding domain-like"/>
    <property type="match status" value="1"/>
</dbReference>
<proteinExistence type="predicted"/>
<name>A0A1E5XTZ2_9HYPH</name>